<protein>
    <submittedName>
        <fullName evidence="4">CDP-paratose 2-epimerase</fullName>
    </submittedName>
</protein>
<dbReference type="Gene3D" id="3.40.50.720">
    <property type="entry name" value="NAD(P)-binding Rossmann-like Domain"/>
    <property type="match status" value="1"/>
</dbReference>
<gene>
    <name evidence="4" type="ORF">SAMN06297144_1130</name>
</gene>
<dbReference type="InterPro" id="IPR001509">
    <property type="entry name" value="Epimerase_deHydtase"/>
</dbReference>
<sequence length="344" mass="37865">MKLLITGGCGFLGSNLAAAALERGVELMVFDNLSRVGSPQNLEWLRGQGHFTHVHGDIRNTNDVTRTIRDFKPEAIFHVAGQVAMTTSIANPRFDFEINAGGSLNVLEAVRDHAPEAAVLYSSSNKVYGDLEYIDYLETDTRYVDPAHPDGLDERTPLDFQSPYGCSKGSADQYMQDFARVYGLKTLVFRHSSMYGSRQFGTFDQGWIAWFCSQAVKQRAGLLNAPFTIAGNGKQVRDVLEARDMARLYFAGLDHIERAQGQVLNVGGGMENSLSLLELFALLEELTGGTLAYEKLEPRYSDQRVFVADLAKARALLDWTPQVSAREGIAAAVSWARAGVEAGR</sequence>
<dbReference type="Proteomes" id="UP000219494">
    <property type="component" value="Unassembled WGS sequence"/>
</dbReference>
<comment type="similarity">
    <text evidence="2">Belongs to the NAD(P)-dependent epimerase/dehydratase family.</text>
</comment>
<accession>A0A285QFF1</accession>
<organism evidence="4 5">
    <name type="scientific">Sphingomonas guangdongensis</name>
    <dbReference type="NCBI Taxonomy" id="1141890"/>
    <lineage>
        <taxon>Bacteria</taxon>
        <taxon>Pseudomonadati</taxon>
        <taxon>Pseudomonadota</taxon>
        <taxon>Alphaproteobacteria</taxon>
        <taxon>Sphingomonadales</taxon>
        <taxon>Sphingomonadaceae</taxon>
        <taxon>Sphingomonas</taxon>
    </lineage>
</organism>
<dbReference type="InterPro" id="IPR036291">
    <property type="entry name" value="NAD(P)-bd_dom_sf"/>
</dbReference>
<keyword evidence="5" id="KW-1185">Reference proteome</keyword>
<dbReference type="EMBL" id="OBMI01000001">
    <property type="protein sequence ID" value="SOB80576.1"/>
    <property type="molecule type" value="Genomic_DNA"/>
</dbReference>
<reference evidence="4 5" key="1">
    <citation type="submission" date="2017-07" db="EMBL/GenBank/DDBJ databases">
        <authorList>
            <person name="Sun Z.S."/>
            <person name="Albrecht U."/>
            <person name="Echele G."/>
            <person name="Lee C.C."/>
        </authorList>
    </citation>
    <scope>NUCLEOTIDE SEQUENCE [LARGE SCALE GENOMIC DNA]</scope>
    <source>
        <strain evidence="4 5">CGMCC 1.12672</strain>
    </source>
</reference>
<evidence type="ECO:0000259" key="3">
    <source>
        <dbReference type="Pfam" id="PF01370"/>
    </source>
</evidence>
<evidence type="ECO:0000313" key="4">
    <source>
        <dbReference type="EMBL" id="SOB80576.1"/>
    </source>
</evidence>
<name>A0A285QFF1_9SPHN</name>
<dbReference type="AlphaFoldDB" id="A0A285QFF1"/>
<evidence type="ECO:0000256" key="2">
    <source>
        <dbReference type="ARBA" id="ARBA00007637"/>
    </source>
</evidence>
<dbReference type="PANTHER" id="PTHR43000">
    <property type="entry name" value="DTDP-D-GLUCOSE 4,6-DEHYDRATASE-RELATED"/>
    <property type="match status" value="1"/>
</dbReference>
<comment type="pathway">
    <text evidence="1">Bacterial outer membrane biogenesis; LPS O-antigen biosynthesis.</text>
</comment>
<dbReference type="Pfam" id="PF01370">
    <property type="entry name" value="Epimerase"/>
    <property type="match status" value="1"/>
</dbReference>
<proteinExistence type="inferred from homology"/>
<dbReference type="OrthoDB" id="9801785at2"/>
<feature type="domain" description="NAD-dependent epimerase/dehydratase" evidence="3">
    <location>
        <begin position="4"/>
        <end position="267"/>
    </location>
</feature>
<evidence type="ECO:0000256" key="1">
    <source>
        <dbReference type="ARBA" id="ARBA00005125"/>
    </source>
</evidence>
<dbReference type="SUPFAM" id="SSF51735">
    <property type="entry name" value="NAD(P)-binding Rossmann-fold domains"/>
    <property type="match status" value="1"/>
</dbReference>
<evidence type="ECO:0000313" key="5">
    <source>
        <dbReference type="Proteomes" id="UP000219494"/>
    </source>
</evidence>